<dbReference type="AlphaFoldDB" id="A0AAE3VV81"/>
<evidence type="ECO:0000256" key="1">
    <source>
        <dbReference type="SAM" id="MobiDB-lite"/>
    </source>
</evidence>
<name>A0AAE3VV81_9ACTN</name>
<organism evidence="2 3">
    <name type="scientific">Catenuloplanes indicus</name>
    <dbReference type="NCBI Taxonomy" id="137267"/>
    <lineage>
        <taxon>Bacteria</taxon>
        <taxon>Bacillati</taxon>
        <taxon>Actinomycetota</taxon>
        <taxon>Actinomycetes</taxon>
        <taxon>Micromonosporales</taxon>
        <taxon>Micromonosporaceae</taxon>
        <taxon>Catenuloplanes</taxon>
    </lineage>
</organism>
<sequence>MKRRDATRLHAVPVTTGVAGIADAVLAGLPSPDAAATRSGTSYGNVRDGNAATPWSPNGVTGSVLAEWSTATTVSGVRIKPGATGTIGSRSTATPARS</sequence>
<proteinExistence type="predicted"/>
<dbReference type="RefSeq" id="WP_307234745.1">
    <property type="nucleotide sequence ID" value="NZ_JAUSUZ010000001.1"/>
</dbReference>
<accession>A0AAE3VV81</accession>
<evidence type="ECO:0000313" key="3">
    <source>
        <dbReference type="Proteomes" id="UP001240236"/>
    </source>
</evidence>
<evidence type="ECO:0000313" key="2">
    <source>
        <dbReference type="EMBL" id="MDQ0363817.1"/>
    </source>
</evidence>
<dbReference type="Proteomes" id="UP001240236">
    <property type="component" value="Unassembled WGS sequence"/>
</dbReference>
<dbReference type="EMBL" id="JAUSUZ010000001">
    <property type="protein sequence ID" value="MDQ0363817.1"/>
    <property type="molecule type" value="Genomic_DNA"/>
</dbReference>
<reference evidence="2 3" key="1">
    <citation type="submission" date="2023-07" db="EMBL/GenBank/DDBJ databases">
        <title>Sequencing the genomes of 1000 actinobacteria strains.</title>
        <authorList>
            <person name="Klenk H.-P."/>
        </authorList>
    </citation>
    <scope>NUCLEOTIDE SEQUENCE [LARGE SCALE GENOMIC DNA]</scope>
    <source>
        <strain evidence="2 3">DSM 44709</strain>
    </source>
</reference>
<comment type="caution">
    <text evidence="2">The sequence shown here is derived from an EMBL/GenBank/DDBJ whole genome shotgun (WGS) entry which is preliminary data.</text>
</comment>
<protein>
    <submittedName>
        <fullName evidence="2">Uncharacterized protein</fullName>
    </submittedName>
</protein>
<keyword evidence="3" id="KW-1185">Reference proteome</keyword>
<feature type="region of interest" description="Disordered" evidence="1">
    <location>
        <begin position="31"/>
        <end position="50"/>
    </location>
</feature>
<gene>
    <name evidence="2" type="ORF">J2S42_000486</name>
</gene>